<feature type="transmembrane region" description="Helical" evidence="3">
    <location>
        <begin position="823"/>
        <end position="848"/>
    </location>
</feature>
<dbReference type="SUPFAM" id="SSF47336">
    <property type="entry name" value="ACP-like"/>
    <property type="match status" value="1"/>
</dbReference>
<evidence type="ECO:0000259" key="4">
    <source>
        <dbReference type="PROSITE" id="PS50075"/>
    </source>
</evidence>
<dbReference type="Gene3D" id="3.30.300.30">
    <property type="match status" value="1"/>
</dbReference>
<dbReference type="PROSITE" id="PS50075">
    <property type="entry name" value="CARRIER"/>
    <property type="match status" value="1"/>
</dbReference>
<dbReference type="InterPro" id="IPR036736">
    <property type="entry name" value="ACP-like_sf"/>
</dbReference>
<evidence type="ECO:0000256" key="2">
    <source>
        <dbReference type="SAM" id="MobiDB-lite"/>
    </source>
</evidence>
<keyword evidence="6" id="KW-1185">Reference proteome</keyword>
<dbReference type="GO" id="GO:0031956">
    <property type="term" value="F:medium-chain fatty acid-CoA ligase activity"/>
    <property type="evidence" value="ECO:0007669"/>
    <property type="project" value="TreeGrafter"/>
</dbReference>
<comment type="caution">
    <text evidence="5">The sequence shown here is derived from an EMBL/GenBank/DDBJ whole genome shotgun (WGS) entry which is preliminary data.</text>
</comment>
<reference evidence="5" key="1">
    <citation type="submission" date="2014-01" db="EMBL/GenBank/DDBJ databases">
        <title>The genome of the white-rot fungus Pycnoporus cinnabarinus: a basidiomycete model with a versatile arsenal for lignocellulosic biomass breakdown.</title>
        <authorList>
            <person name="Levasseur A."/>
            <person name="Lomascolo A."/>
            <person name="Ruiz-Duenas F.J."/>
            <person name="Uzan E."/>
            <person name="Piumi F."/>
            <person name="Kues U."/>
            <person name="Ram A.F.J."/>
            <person name="Murat C."/>
            <person name="Haon M."/>
            <person name="Benoit I."/>
            <person name="Arfi Y."/>
            <person name="Chevret D."/>
            <person name="Drula E."/>
            <person name="Kwon M.J."/>
            <person name="Gouret P."/>
            <person name="Lesage-Meessen L."/>
            <person name="Lombard V."/>
            <person name="Mariette J."/>
            <person name="Noirot C."/>
            <person name="Park J."/>
            <person name="Patyshakuliyeva A."/>
            <person name="Wieneger R.A.B."/>
            <person name="Wosten H.A.B."/>
            <person name="Martin F."/>
            <person name="Coutinho P.M."/>
            <person name="de Vries R."/>
            <person name="Martinez A.T."/>
            <person name="Klopp C."/>
            <person name="Pontarotti P."/>
            <person name="Henrissat B."/>
            <person name="Record E."/>
        </authorList>
    </citation>
    <scope>NUCLEOTIDE SEQUENCE [LARGE SCALE GENOMIC DNA]</scope>
    <source>
        <strain evidence="5">BRFM137</strain>
    </source>
</reference>
<keyword evidence="1" id="KW-0175">Coiled coil</keyword>
<dbReference type="GO" id="GO:0006631">
    <property type="term" value="P:fatty acid metabolic process"/>
    <property type="evidence" value="ECO:0007669"/>
    <property type="project" value="TreeGrafter"/>
</dbReference>
<dbReference type="Gene3D" id="3.40.50.12780">
    <property type="entry name" value="N-terminal domain of ligase-like"/>
    <property type="match status" value="1"/>
</dbReference>
<protein>
    <recommendedName>
        <fullName evidence="4">Carrier domain-containing protein</fullName>
    </recommendedName>
</protein>
<dbReference type="PANTHER" id="PTHR43201:SF10">
    <property type="entry name" value="CARRIER DOMAIN-CONTAINING PROTEIN"/>
    <property type="match status" value="1"/>
</dbReference>
<feature type="transmembrane region" description="Helical" evidence="3">
    <location>
        <begin position="1269"/>
        <end position="1294"/>
    </location>
</feature>
<dbReference type="Pfam" id="PF00550">
    <property type="entry name" value="PP-binding"/>
    <property type="match status" value="1"/>
</dbReference>
<dbReference type="STRING" id="5643.A0A060SLH4"/>
<evidence type="ECO:0000313" key="6">
    <source>
        <dbReference type="Proteomes" id="UP000029665"/>
    </source>
</evidence>
<feature type="transmembrane region" description="Helical" evidence="3">
    <location>
        <begin position="1323"/>
        <end position="1351"/>
    </location>
</feature>
<dbReference type="InterPro" id="IPR042099">
    <property type="entry name" value="ANL_N_sf"/>
</dbReference>
<sequence>MSVPLAFLTELSDPLPGVSLGDQLAQVVTDSGRVSTLLDCLCTTDAPALWSVSATRPPVTHAALRDFISKFVLPTSGLQDHLGPNDRVMVVLPTSPENAVAILSISSYHTCAPVNSGCTAGELRDDARRLRAKAILTTTDAVDRLELRALRDELRCEVIFIHARSNGPSGLFDMSTMDDKVDDDNWSIVVPYTLRTLIIGTCAVMRSWDLRPSDVNRGIVRNLWAPIFSGGSAIMCPGFDSTAFWPIVMACGATWYYAAPTMHHAILASKPESIVPSRDTHIRMIANAAGGLLPSLATQLWETFGAVVLPSYGMTECMPIASPPTTYALERPGCSGIACGPYLSIRDPFNLERELPRGATGAVSVRGLPTFDGYETGPDGPLDTSAFSSEGWFDSGDVGYMDADGYLYITGRSKEIINKGGEVISPFEIEEAIVSVAKSRVRSTIAFSVPHDVLQETIGVVVVPVPGGPRIGLPELLDLLNSQLHPSKWPFVIVYMDDLPKNSAGKPLRIKLAQRLGIECVTDDTPGISRHYEAAVPDKNAPLSQPIPCSAVSVDVATIERAIASINGVDEVAVRLRHDGTPEALVAVRSADLDSHTIVQALADVLPGYAIPTPLHVFRELLLRKPNNSVDWAVMEAEIARRNASTMSPQALTIRDIVAELLDVDPVSITGDSDFFLLGGNSLLLGRLAHLIRKETGVTVRVPSIFTNSTVNGIASLVEAEESSTSTPSTPDKTAVNTGVNNSTASLGKTPSIADLPTLEYGLPAESRGRSQTHPLSLLVQAIPLLLFYPLKAAFTWTGIVYILAIFTRWVSTGYWVRVGSLLFAIISSRFITRVVFPLLGVAFKWVVIGRYKPGTYRFWSTYHLRWWITNQFLRCAGRGVFALHPSLEMMYLRMLGAKIGRDVRIDSRAKLAEFDLLTLHDGCRIDNALVRGFCVERDGCFRLDPIVIGRGATVNTYTQVAPGAVIPDGAVYGPHASSHDEPSPDFLSQANRTVAAEPHWALKCFVAGPLISVVKVAAHIPWFAALFVLLSQPPPPNDLGSELERVIVWFASPNRVAWHSLVRIIRVIFPPVFQVVFGIILKRIMGLNCEGPAANASQWVLLRRYINGMLLSQDALKRAYDIVGSHYEVTSVIWRCMGAKVGKRVYWPGSGVYCPDPELLEIGDDVVFGSRSEIFTTDGLGSGKVVIGHGAMIADRVVLLPETRVGKRTVMGSGALGRRGGLYEDGSVWMGSEAGEAVCFKKGNKEADDSSSTTTPFGRAFYERKASFFVFPYLLLVLINIGVAILSAGYWAIGAVVGTQILNQLRIHLPQLHLFHDGPRQIFVLFALISCWFVATLSLQAVVALIWVVLTKWAVIGRRKEGSYNWDESSYCQRWQLHLVLSKPLYKGFGNGGILGCLSGSAYLVWYLRALGAKIGKDCAIFAGGRIGLMTEPDLVELGDRVALDDCSVVAHINSRGQFSLNRLKVGALSALRSGSRLLSGASMEDSSMLLEHTLLTSGEIAESGGVYAGWPARRLDQETYLRKKSSYQVLSAIHYGSYYSNLQKMHLKLEEEKRILDQKLEHHERELREAKRRLEAMLQTTEVLRGSTYGRLHR</sequence>
<name>A0A060SLH4_PYCCI</name>
<dbReference type="SUPFAM" id="SSF51161">
    <property type="entry name" value="Trimeric LpxA-like enzymes"/>
    <property type="match status" value="3"/>
</dbReference>
<dbReference type="OrthoDB" id="3633556at2759"/>
<dbReference type="Gene3D" id="3.40.50.1820">
    <property type="entry name" value="alpha/beta hydrolase"/>
    <property type="match status" value="1"/>
</dbReference>
<dbReference type="Gene3D" id="3.40.50.980">
    <property type="match status" value="1"/>
</dbReference>
<dbReference type="PANTHER" id="PTHR43201">
    <property type="entry name" value="ACYL-COA SYNTHETASE"/>
    <property type="match status" value="1"/>
</dbReference>
<dbReference type="Gene3D" id="2.160.10.10">
    <property type="entry name" value="Hexapeptide repeat proteins"/>
    <property type="match status" value="1"/>
</dbReference>
<feature type="region of interest" description="Disordered" evidence="2">
    <location>
        <begin position="719"/>
        <end position="741"/>
    </location>
</feature>
<accession>A0A060SLH4</accession>
<dbReference type="InterPro" id="IPR011004">
    <property type="entry name" value="Trimer_LpxA-like_sf"/>
</dbReference>
<dbReference type="EMBL" id="CCBP010000119">
    <property type="protein sequence ID" value="CDO73079.1"/>
    <property type="molecule type" value="Genomic_DNA"/>
</dbReference>
<dbReference type="InterPro" id="IPR029058">
    <property type="entry name" value="AB_hydrolase_fold"/>
</dbReference>
<gene>
    <name evidence="5" type="ORF">BN946_scf185007.g133</name>
</gene>
<dbReference type="SUPFAM" id="SSF56801">
    <property type="entry name" value="Acetyl-CoA synthetase-like"/>
    <property type="match status" value="2"/>
</dbReference>
<dbReference type="InterPro" id="IPR000873">
    <property type="entry name" value="AMP-dep_synth/lig_dom"/>
</dbReference>
<keyword evidence="3" id="KW-0472">Membrane</keyword>
<dbReference type="Pfam" id="PF00501">
    <property type="entry name" value="AMP-binding"/>
    <property type="match status" value="1"/>
</dbReference>
<organism evidence="5 6">
    <name type="scientific">Pycnoporus cinnabarinus</name>
    <name type="common">Cinnabar-red polypore</name>
    <name type="synonym">Trametes cinnabarina</name>
    <dbReference type="NCBI Taxonomy" id="5643"/>
    <lineage>
        <taxon>Eukaryota</taxon>
        <taxon>Fungi</taxon>
        <taxon>Dikarya</taxon>
        <taxon>Basidiomycota</taxon>
        <taxon>Agaricomycotina</taxon>
        <taxon>Agaricomycetes</taxon>
        <taxon>Polyporales</taxon>
        <taxon>Polyporaceae</taxon>
        <taxon>Trametes</taxon>
    </lineage>
</organism>
<dbReference type="InterPro" id="IPR045851">
    <property type="entry name" value="AMP-bd_C_sf"/>
</dbReference>
<dbReference type="HOGENOM" id="CLU_003997_0_0_1"/>
<dbReference type="Proteomes" id="UP000029665">
    <property type="component" value="Unassembled WGS sequence"/>
</dbReference>
<evidence type="ECO:0000256" key="1">
    <source>
        <dbReference type="SAM" id="Coils"/>
    </source>
</evidence>
<dbReference type="InterPro" id="IPR009081">
    <property type="entry name" value="PP-bd_ACP"/>
</dbReference>
<dbReference type="OMA" id="HTRWWLT"/>
<proteinExistence type="predicted"/>
<keyword evidence="3" id="KW-1133">Transmembrane helix</keyword>
<evidence type="ECO:0000256" key="3">
    <source>
        <dbReference type="SAM" id="Phobius"/>
    </source>
</evidence>
<feature type="coiled-coil region" evidence="1">
    <location>
        <begin position="1541"/>
        <end position="1582"/>
    </location>
</feature>
<feature type="domain" description="Carrier" evidence="4">
    <location>
        <begin position="648"/>
        <end position="722"/>
    </location>
</feature>
<keyword evidence="3" id="KW-0812">Transmembrane</keyword>
<evidence type="ECO:0000313" key="5">
    <source>
        <dbReference type="EMBL" id="CDO73079.1"/>
    </source>
</evidence>